<dbReference type="OrthoDB" id="4295407at2"/>
<proteinExistence type="predicted"/>
<dbReference type="InterPro" id="IPR036388">
    <property type="entry name" value="WH-like_DNA-bd_sf"/>
</dbReference>
<dbReference type="SUPFAM" id="SSF88659">
    <property type="entry name" value="Sigma3 and sigma4 domains of RNA polymerase sigma factors"/>
    <property type="match status" value="1"/>
</dbReference>
<reference evidence="2 3" key="1">
    <citation type="submission" date="2013-02" db="EMBL/GenBank/DDBJ databases">
        <title>Draft Genome Sequence of Streptomyces aurantiacus, Which Produces Setomimycin.</title>
        <authorList>
            <person name="Gruening B.A."/>
            <person name="Praeg A."/>
            <person name="Erxleben A."/>
            <person name="Guenther S."/>
            <person name="Mueller M."/>
        </authorList>
    </citation>
    <scope>NUCLEOTIDE SEQUENCE [LARGE SCALE GENOMIC DNA]</scope>
    <source>
        <strain evidence="2 3">JA 4570</strain>
    </source>
</reference>
<dbReference type="InterPro" id="IPR013324">
    <property type="entry name" value="RNA_pol_sigma_r3/r4-like"/>
</dbReference>
<evidence type="ECO:0008006" key="4">
    <source>
        <dbReference type="Google" id="ProtNLM"/>
    </source>
</evidence>
<evidence type="ECO:0000256" key="1">
    <source>
        <dbReference type="SAM" id="MobiDB-lite"/>
    </source>
</evidence>
<evidence type="ECO:0000313" key="2">
    <source>
        <dbReference type="EMBL" id="EPH44993.1"/>
    </source>
</evidence>
<protein>
    <recommendedName>
        <fullName evidence="4">RNA polymerase sigma factor 70 region 4 type 2 domain-containing protein</fullName>
    </recommendedName>
</protein>
<dbReference type="Proteomes" id="UP000014629">
    <property type="component" value="Unassembled WGS sequence"/>
</dbReference>
<keyword evidence="3" id="KW-1185">Reference proteome</keyword>
<dbReference type="EMBL" id="AOPZ01000069">
    <property type="protein sequence ID" value="EPH44993.1"/>
    <property type="molecule type" value="Genomic_DNA"/>
</dbReference>
<dbReference type="PATRIC" id="fig|1286094.4.peg.1872"/>
<sequence length="302" mass="34341">MSAQPAPQGAHPQRPGRKLGPIAEGTKPAHRAWLEHLRGAYHDSGLTFIQLEKEANWPRSKISELLRAIGRYPRWQITRDLLIALRLPEPALADIRAQWVRAAREADKRLNWIHKALAKERERSLRGHRPPLDYLAFRDTHRAHYTAYAATFLRRACEAKQSVDEVFYLLLILWPDALASERPERYAWKLLRQTVMERAPHCDGFPALAEAAFDTRAQRDAADPLAQIAKTFDLFDAIRRLPPLHLDVIVLLHLRGLRDSDAADVLGIPCATVRAADRHAKRHLTANLRTTTQEGHPGDLTD</sequence>
<organism evidence="2 3">
    <name type="scientific">Streptomyces aurantiacus JA 4570</name>
    <dbReference type="NCBI Taxonomy" id="1286094"/>
    <lineage>
        <taxon>Bacteria</taxon>
        <taxon>Bacillati</taxon>
        <taxon>Actinomycetota</taxon>
        <taxon>Actinomycetes</taxon>
        <taxon>Kitasatosporales</taxon>
        <taxon>Streptomycetaceae</taxon>
        <taxon>Streptomyces</taxon>
        <taxon>Streptomyces aurantiacus group</taxon>
    </lineage>
</organism>
<dbReference type="Gene3D" id="1.10.10.10">
    <property type="entry name" value="Winged helix-like DNA-binding domain superfamily/Winged helix DNA-binding domain"/>
    <property type="match status" value="1"/>
</dbReference>
<comment type="caution">
    <text evidence="2">The sequence shown here is derived from an EMBL/GenBank/DDBJ whole genome shotgun (WGS) entry which is preliminary data.</text>
</comment>
<dbReference type="AlphaFoldDB" id="S3ZP52"/>
<feature type="region of interest" description="Disordered" evidence="1">
    <location>
        <begin position="1"/>
        <end position="24"/>
    </location>
</feature>
<gene>
    <name evidence="2" type="ORF">STRAU_1894</name>
</gene>
<dbReference type="RefSeq" id="WP_016640024.1">
    <property type="nucleotide sequence ID" value="NZ_AOPZ01000069.1"/>
</dbReference>
<accession>S3ZP52</accession>
<name>S3ZP52_9ACTN</name>
<evidence type="ECO:0000313" key="3">
    <source>
        <dbReference type="Proteomes" id="UP000014629"/>
    </source>
</evidence>